<comment type="caution">
    <text evidence="1">The sequence shown here is derived from an EMBL/GenBank/DDBJ whole genome shotgun (WGS) entry which is preliminary data.</text>
</comment>
<keyword evidence="1" id="KW-0418">Kinase</keyword>
<accession>A0AAW8B0L1</accession>
<dbReference type="Gene3D" id="1.10.510.10">
    <property type="entry name" value="Transferase(Phosphotransferase) domain 1"/>
    <property type="match status" value="1"/>
</dbReference>
<dbReference type="InterPro" id="IPR011009">
    <property type="entry name" value="Kinase-like_dom_sf"/>
</dbReference>
<reference evidence="1" key="1">
    <citation type="journal article" date="2010" name="Int. J. Syst. Evol. Microbiol.">
        <title>Porticoccus litoralis gen. nov., sp. nov., a gammaproteobacterium isolated from the Yellow Sea.</title>
        <authorList>
            <person name="Oh H.M."/>
            <person name="Kim H."/>
            <person name="Kim K.M."/>
            <person name="Min G.S."/>
            <person name="Cho J.C."/>
        </authorList>
    </citation>
    <scope>NUCLEOTIDE SEQUENCE</scope>
    <source>
        <strain evidence="1">DSM 25064</strain>
    </source>
</reference>
<dbReference type="AlphaFoldDB" id="A0AAW8B0L1"/>
<sequence>MKQLSRDDYNALREGATVIEADRYGDKVLLLSDGTYLKLFRVKRLFSSAVFYPYSKRFVKNVSKLVEKGIPTVTVIESYRIPSIRRTAVHYYPLTGKTLRKLGTLDLIITEKLGKFIRELHDKGIYFRSLHMGNIVISQENRLGLIDVSDMKVYKQQLSEELRLRNFQHLARYTEDTGQLKPHFHSFLQAYLKPKDSKGLEMKIRGILF</sequence>
<name>A0AAW8B0L1_9GAMM</name>
<dbReference type="Proteomes" id="UP001178354">
    <property type="component" value="Unassembled WGS sequence"/>
</dbReference>
<organism evidence="1 2">
    <name type="scientific">Porticoccus litoralis</name>
    <dbReference type="NCBI Taxonomy" id="434086"/>
    <lineage>
        <taxon>Bacteria</taxon>
        <taxon>Pseudomonadati</taxon>
        <taxon>Pseudomonadota</taxon>
        <taxon>Gammaproteobacteria</taxon>
        <taxon>Cellvibrionales</taxon>
        <taxon>Porticoccaceae</taxon>
        <taxon>Porticoccus</taxon>
    </lineage>
</organism>
<dbReference type="EMBL" id="JAUUUU010000001">
    <property type="protein sequence ID" value="MDP1520155.1"/>
    <property type="molecule type" value="Genomic_DNA"/>
</dbReference>
<protein>
    <submittedName>
        <fullName evidence="1">Lipopolysaccharide kinase InaA family protein</fullName>
    </submittedName>
</protein>
<dbReference type="SUPFAM" id="SSF56112">
    <property type="entry name" value="Protein kinase-like (PK-like)"/>
    <property type="match status" value="1"/>
</dbReference>
<gene>
    <name evidence="1" type="ORF">Q8A57_04150</name>
</gene>
<keyword evidence="1" id="KW-0808">Transferase</keyword>
<evidence type="ECO:0000313" key="1">
    <source>
        <dbReference type="EMBL" id="MDP1520155.1"/>
    </source>
</evidence>
<dbReference type="RefSeq" id="WP_305169692.1">
    <property type="nucleotide sequence ID" value="NZ_JAUUUU010000001.1"/>
</dbReference>
<evidence type="ECO:0000313" key="2">
    <source>
        <dbReference type="Proteomes" id="UP001178354"/>
    </source>
</evidence>
<proteinExistence type="predicted"/>
<keyword evidence="2" id="KW-1185">Reference proteome</keyword>
<reference evidence="1" key="2">
    <citation type="submission" date="2023-08" db="EMBL/GenBank/DDBJ databases">
        <authorList>
            <person name="Luo J."/>
        </authorList>
    </citation>
    <scope>NUCLEOTIDE SEQUENCE</scope>
    <source>
        <strain evidence="1">DSM 25064</strain>
    </source>
</reference>
<dbReference type="GO" id="GO:0016301">
    <property type="term" value="F:kinase activity"/>
    <property type="evidence" value="ECO:0007669"/>
    <property type="project" value="UniProtKB-KW"/>
</dbReference>